<comment type="similarity">
    <text evidence="2 15">Belongs to the MCU (TC 1.A.77) family.</text>
</comment>
<feature type="transmembrane region" description="Helical" evidence="15">
    <location>
        <begin position="218"/>
        <end position="238"/>
    </location>
</feature>
<dbReference type="InterPro" id="IPR006769">
    <property type="entry name" value="MCU_C"/>
</dbReference>
<evidence type="ECO:0000256" key="14">
    <source>
        <dbReference type="ARBA" id="ARBA00036634"/>
    </source>
</evidence>
<dbReference type="AlphaFoldDB" id="A0A9D4RN81"/>
<evidence type="ECO:0000256" key="8">
    <source>
        <dbReference type="ARBA" id="ARBA00022837"/>
    </source>
</evidence>
<comment type="subcellular location">
    <subcellularLocation>
        <location evidence="1 15">Mitochondrion inner membrane</location>
        <topology evidence="1 15">Multi-pass membrane protein</topology>
    </subcellularLocation>
</comment>
<keyword evidence="8 15" id="KW-0106">Calcium</keyword>
<dbReference type="Proteomes" id="UP000828390">
    <property type="component" value="Unassembled WGS sequence"/>
</dbReference>
<keyword evidence="18" id="KW-1185">Reference proteome</keyword>
<keyword evidence="3 15" id="KW-0813">Transport</keyword>
<dbReference type="PANTHER" id="PTHR13462">
    <property type="entry name" value="CALCIUM UNIPORTER PROTEIN, MITOCHONDRIAL"/>
    <property type="match status" value="1"/>
</dbReference>
<dbReference type="GO" id="GO:0015292">
    <property type="term" value="F:uniporter activity"/>
    <property type="evidence" value="ECO:0007669"/>
    <property type="project" value="UniProtKB-UniRule"/>
</dbReference>
<evidence type="ECO:0000256" key="1">
    <source>
        <dbReference type="ARBA" id="ARBA00004448"/>
    </source>
</evidence>
<evidence type="ECO:0000256" key="6">
    <source>
        <dbReference type="ARBA" id="ARBA00022692"/>
    </source>
</evidence>
<comment type="domain">
    <text evidence="15">The selectivity filter, in which calcium ions are arranged in single file, is composed of two acidic rings separated by one helical turn along the central axis of the channel pore.</text>
</comment>
<dbReference type="GO" id="GO:0051560">
    <property type="term" value="P:mitochondrial calcium ion homeostasis"/>
    <property type="evidence" value="ECO:0007669"/>
    <property type="project" value="UniProtKB-UniRule"/>
</dbReference>
<keyword evidence="12 15" id="KW-0472">Membrane</keyword>
<evidence type="ECO:0000256" key="4">
    <source>
        <dbReference type="ARBA" id="ARBA00022568"/>
    </source>
</evidence>
<dbReference type="GO" id="GO:0036444">
    <property type="term" value="P:calcium import into the mitochondrion"/>
    <property type="evidence" value="ECO:0007669"/>
    <property type="project" value="TreeGrafter"/>
</dbReference>
<evidence type="ECO:0000313" key="17">
    <source>
        <dbReference type="EMBL" id="KAH3872490.1"/>
    </source>
</evidence>
<dbReference type="Pfam" id="PF04678">
    <property type="entry name" value="MCU"/>
    <property type="match status" value="1"/>
</dbReference>
<dbReference type="OrthoDB" id="278338at2759"/>
<name>A0A9D4RN81_DREPO</name>
<feature type="transmembrane region" description="Helical" evidence="15">
    <location>
        <begin position="250"/>
        <end position="269"/>
    </location>
</feature>
<keyword evidence="11 15" id="KW-0496">Mitochondrion</keyword>
<keyword evidence="5 15" id="KW-0107">Calcium channel</keyword>
<evidence type="ECO:0000256" key="12">
    <source>
        <dbReference type="ARBA" id="ARBA00023136"/>
    </source>
</evidence>
<keyword evidence="10 15" id="KW-0406">Ion transport</keyword>
<evidence type="ECO:0000256" key="13">
    <source>
        <dbReference type="ARBA" id="ARBA00023303"/>
    </source>
</evidence>
<reference evidence="17" key="2">
    <citation type="submission" date="2020-11" db="EMBL/GenBank/DDBJ databases">
        <authorList>
            <person name="McCartney M.A."/>
            <person name="Auch B."/>
            <person name="Kono T."/>
            <person name="Mallez S."/>
            <person name="Becker A."/>
            <person name="Gohl D.M."/>
            <person name="Silverstein K.A.T."/>
            <person name="Koren S."/>
            <person name="Bechman K.B."/>
            <person name="Herman A."/>
            <person name="Abrahante J.E."/>
            <person name="Garbe J."/>
        </authorList>
    </citation>
    <scope>NUCLEOTIDE SEQUENCE</scope>
    <source>
        <strain evidence="17">Duluth1</strain>
        <tissue evidence="17">Whole animal</tissue>
    </source>
</reference>
<dbReference type="InterPro" id="IPR039055">
    <property type="entry name" value="MCU_fam"/>
</dbReference>
<proteinExistence type="inferred from homology"/>
<keyword evidence="13 15" id="KW-0407">Ion channel</keyword>
<comment type="function">
    <text evidence="15">Mitochondrial inner membrane calcium uniporter that mediates calcium uptake into mitochondria. Mitochondrial calcium homeostasis plays key roles in cellular physiology and regulates cell bioenergetics, cytoplasmic calcium signals and activation of cell death pathways.</text>
</comment>
<comment type="catalytic activity">
    <reaction evidence="14">
        <text>Ca(2+)(in) = Ca(2+)(out)</text>
        <dbReference type="Rhea" id="RHEA:29671"/>
        <dbReference type="ChEBI" id="CHEBI:29108"/>
    </reaction>
</comment>
<keyword evidence="9 15" id="KW-1133">Transmembrane helix</keyword>
<sequence>MATSGMRSVVRKGVNHFIGKQKPFVFIQSIQLSSLPNQLTFCPCVAFSSSAVLHSDVSVKYRHGLSVFAVPLPSRKESCEIVLKPVSHTVKDLVNFIKEEDKGIDRVAVYRANEVKVAGSTTIDILLRSPFTLTINEDTFNISPPEPEVTLPSETFERLTEVKSLTAKLYSQLNVEEYQLKRERDLIQQIEEYRLQIQPYLTKKTDMEKRIQSRNRQLMYIGSTLMGFQFGFFARLTWFEYSWDVMEPVTYFATYAAVMGMYAYFTVCAQEYNYVDAWDREFVNKFHKLAIKEGFNINEYNRLTELIEQCESDLRRLRDPLQVHLPIREL</sequence>
<evidence type="ECO:0000313" key="18">
    <source>
        <dbReference type="Proteomes" id="UP000828390"/>
    </source>
</evidence>
<evidence type="ECO:0000256" key="15">
    <source>
        <dbReference type="RuleBase" id="RU367035"/>
    </source>
</evidence>
<gene>
    <name evidence="17" type="ORF">DPMN_035706</name>
</gene>
<organism evidence="17 18">
    <name type="scientific">Dreissena polymorpha</name>
    <name type="common">Zebra mussel</name>
    <name type="synonym">Mytilus polymorpha</name>
    <dbReference type="NCBI Taxonomy" id="45954"/>
    <lineage>
        <taxon>Eukaryota</taxon>
        <taxon>Metazoa</taxon>
        <taxon>Spiralia</taxon>
        <taxon>Lophotrochozoa</taxon>
        <taxon>Mollusca</taxon>
        <taxon>Bivalvia</taxon>
        <taxon>Autobranchia</taxon>
        <taxon>Heteroconchia</taxon>
        <taxon>Euheterodonta</taxon>
        <taxon>Imparidentia</taxon>
        <taxon>Neoheterodontei</taxon>
        <taxon>Myida</taxon>
        <taxon>Dreissenoidea</taxon>
        <taxon>Dreissenidae</taxon>
        <taxon>Dreissena</taxon>
    </lineage>
</organism>
<evidence type="ECO:0000256" key="10">
    <source>
        <dbReference type="ARBA" id="ARBA00023065"/>
    </source>
</evidence>
<dbReference type="EMBL" id="JAIWYP010000002">
    <property type="protein sequence ID" value="KAH3872490.1"/>
    <property type="molecule type" value="Genomic_DNA"/>
</dbReference>
<evidence type="ECO:0000259" key="16">
    <source>
        <dbReference type="Pfam" id="PF04678"/>
    </source>
</evidence>
<evidence type="ECO:0000256" key="2">
    <source>
        <dbReference type="ARBA" id="ARBA00005653"/>
    </source>
</evidence>
<evidence type="ECO:0000256" key="7">
    <source>
        <dbReference type="ARBA" id="ARBA00022792"/>
    </source>
</evidence>
<evidence type="ECO:0000256" key="3">
    <source>
        <dbReference type="ARBA" id="ARBA00022448"/>
    </source>
</evidence>
<dbReference type="GO" id="GO:0005262">
    <property type="term" value="F:calcium channel activity"/>
    <property type="evidence" value="ECO:0007669"/>
    <property type="project" value="UniProtKB-UniRule"/>
</dbReference>
<evidence type="ECO:0000256" key="11">
    <source>
        <dbReference type="ARBA" id="ARBA00023128"/>
    </source>
</evidence>
<accession>A0A9D4RN81</accession>
<keyword evidence="7 15" id="KW-0999">Mitochondrion inner membrane</keyword>
<protein>
    <recommendedName>
        <fullName evidence="15">Calcium uniporter protein</fullName>
    </recommendedName>
</protein>
<dbReference type="GO" id="GO:1990246">
    <property type="term" value="C:uniplex complex"/>
    <property type="evidence" value="ECO:0007669"/>
    <property type="project" value="TreeGrafter"/>
</dbReference>
<comment type="caution">
    <text evidence="17">The sequence shown here is derived from an EMBL/GenBank/DDBJ whole genome shotgun (WGS) entry which is preliminary data.</text>
</comment>
<dbReference type="PANTHER" id="PTHR13462:SF10">
    <property type="entry name" value="CALCIUM UNIPORTER PROTEIN, MITOCHONDRIAL"/>
    <property type="match status" value="1"/>
</dbReference>
<reference evidence="17" key="1">
    <citation type="journal article" date="2019" name="bioRxiv">
        <title>The Genome of the Zebra Mussel, Dreissena polymorpha: A Resource for Invasive Species Research.</title>
        <authorList>
            <person name="McCartney M.A."/>
            <person name="Auch B."/>
            <person name="Kono T."/>
            <person name="Mallez S."/>
            <person name="Zhang Y."/>
            <person name="Obille A."/>
            <person name="Becker A."/>
            <person name="Abrahante J.E."/>
            <person name="Garbe J."/>
            <person name="Badalamenti J.P."/>
            <person name="Herman A."/>
            <person name="Mangelson H."/>
            <person name="Liachko I."/>
            <person name="Sullivan S."/>
            <person name="Sone E.D."/>
            <person name="Koren S."/>
            <person name="Silverstein K.A.T."/>
            <person name="Beckman K.B."/>
            <person name="Gohl D.M."/>
        </authorList>
    </citation>
    <scope>NUCLEOTIDE SEQUENCE</scope>
    <source>
        <strain evidence="17">Duluth1</strain>
        <tissue evidence="17">Whole animal</tissue>
    </source>
</reference>
<keyword evidence="6 15" id="KW-0812">Transmembrane</keyword>
<keyword evidence="4 15" id="KW-0109">Calcium transport</keyword>
<evidence type="ECO:0000256" key="5">
    <source>
        <dbReference type="ARBA" id="ARBA00022673"/>
    </source>
</evidence>
<evidence type="ECO:0000256" key="9">
    <source>
        <dbReference type="ARBA" id="ARBA00022989"/>
    </source>
</evidence>
<feature type="domain" description="Calcium uniporter protein C-terminal" evidence="16">
    <location>
        <begin position="100"/>
        <end position="303"/>
    </location>
</feature>